<name>A0A814WTY8_9BILA</name>
<dbReference type="EMBL" id="CAJNON010000340">
    <property type="protein sequence ID" value="CAF1206975.1"/>
    <property type="molecule type" value="Genomic_DNA"/>
</dbReference>
<dbReference type="AlphaFoldDB" id="A0A814WTY8"/>
<reference evidence="1" key="1">
    <citation type="submission" date="2021-02" db="EMBL/GenBank/DDBJ databases">
        <authorList>
            <person name="Nowell W R."/>
        </authorList>
    </citation>
    <scope>NUCLEOTIDE SEQUENCE</scope>
</reference>
<gene>
    <name evidence="1" type="ORF">VCS650_LOCUS25963</name>
</gene>
<proteinExistence type="predicted"/>
<organism evidence="1 2">
    <name type="scientific">Adineta steineri</name>
    <dbReference type="NCBI Taxonomy" id="433720"/>
    <lineage>
        <taxon>Eukaryota</taxon>
        <taxon>Metazoa</taxon>
        <taxon>Spiralia</taxon>
        <taxon>Gnathifera</taxon>
        <taxon>Rotifera</taxon>
        <taxon>Eurotatoria</taxon>
        <taxon>Bdelloidea</taxon>
        <taxon>Adinetida</taxon>
        <taxon>Adinetidae</taxon>
        <taxon>Adineta</taxon>
    </lineage>
</organism>
<dbReference type="Proteomes" id="UP000663891">
    <property type="component" value="Unassembled WGS sequence"/>
</dbReference>
<evidence type="ECO:0000313" key="2">
    <source>
        <dbReference type="Proteomes" id="UP000663891"/>
    </source>
</evidence>
<sequence>MSIDEKSMTQEVQDIGSEIQSVLINCYNHLQWQFSDGILEGFRCGVTNKYIYKFRPDSDNEQIIRLVFNEKLEPNSDTLERVADKFNRIEFIRLVFPTIGINNLPTDWIFTIEKTDIIHHPPLENVITPISLDENGRLQISLLVKNINIYGKNKLSNEQTSFDWIKNGNASLTIVSTLICYDCPLHHYNFLIAPDNIPNFMNCTATNTKQNFYSDDNGKTNNEQIIRLVFNEKLESNSDTLERIADKFNRIEFIRLVFPTIGINNLPTDWIFTIEKTDVIHHPPMENVITPISFDENGRLQISLLVKNINIYGKNKLSNEQTSFDWIKNGNASLTIVSTLICYDCPLHHYNFLITPDNIPNFINCTATDTKQNFYSDDNGKTSKLQGNPNKGVDHAKFRLEASTIETHKPPQLSFATDLSSRTDPLMCFTYNNFTSTDECKPLFRSRQLSNAAEVCSTY</sequence>
<accession>A0A814WTY8</accession>
<evidence type="ECO:0000313" key="1">
    <source>
        <dbReference type="EMBL" id="CAF1206975.1"/>
    </source>
</evidence>
<comment type="caution">
    <text evidence="1">The sequence shown here is derived from an EMBL/GenBank/DDBJ whole genome shotgun (WGS) entry which is preliminary data.</text>
</comment>
<protein>
    <submittedName>
        <fullName evidence="1">Uncharacterized protein</fullName>
    </submittedName>
</protein>